<reference evidence="2" key="1">
    <citation type="submission" date="2018-12" db="EMBL/GenBank/DDBJ databases">
        <title>Novel natural products biosynthetic potential of the class Ktedonobacteria.</title>
        <authorList>
            <person name="Zheng Y."/>
            <person name="Saitou A."/>
            <person name="Wang C.M."/>
            <person name="Toyoda A."/>
            <person name="Minakuchi Y."/>
            <person name="Sekiguchi Y."/>
            <person name="Ueda K."/>
            <person name="Takano H."/>
            <person name="Sakai Y."/>
            <person name="Yokota A."/>
            <person name="Yabe S."/>
        </authorList>
    </citation>
    <scope>NUCLEOTIDE SEQUENCE</scope>
    <source>
        <strain evidence="2">COM3</strain>
    </source>
</reference>
<evidence type="ECO:0008006" key="3">
    <source>
        <dbReference type="Google" id="ProtNLM"/>
    </source>
</evidence>
<proteinExistence type="predicted"/>
<protein>
    <recommendedName>
        <fullName evidence="3">DUF2273 domain-containing protein</fullName>
    </recommendedName>
</protein>
<keyword evidence="1" id="KW-0812">Transmembrane</keyword>
<dbReference type="AlphaFoldDB" id="A0A455SQL4"/>
<organism evidence="2">
    <name type="scientific">Thermosporothrix sp. COM3</name>
    <dbReference type="NCBI Taxonomy" id="2490863"/>
    <lineage>
        <taxon>Bacteria</taxon>
        <taxon>Bacillati</taxon>
        <taxon>Chloroflexota</taxon>
        <taxon>Ktedonobacteria</taxon>
        <taxon>Ktedonobacterales</taxon>
        <taxon>Thermosporotrichaceae</taxon>
        <taxon>Thermosporothrix</taxon>
    </lineage>
</organism>
<sequence length="64" mass="6974">MMSGRTAGLLFGFGLGVVWMWLGFWPAVLTLILGVIGWLIGGVAEGKVNLADVWSDLQGRRREV</sequence>
<evidence type="ECO:0000256" key="1">
    <source>
        <dbReference type="SAM" id="Phobius"/>
    </source>
</evidence>
<gene>
    <name evidence="2" type="ORF">KTC_40700</name>
</gene>
<accession>A0A455SQL4</accession>
<keyword evidence="1" id="KW-1133">Transmembrane helix</keyword>
<name>A0A455SQL4_9CHLR</name>
<keyword evidence="1" id="KW-0472">Membrane</keyword>
<dbReference type="EMBL" id="AP019376">
    <property type="protein sequence ID" value="BBH89319.1"/>
    <property type="molecule type" value="Genomic_DNA"/>
</dbReference>
<evidence type="ECO:0000313" key="2">
    <source>
        <dbReference type="EMBL" id="BBH89319.1"/>
    </source>
</evidence>
<feature type="transmembrane region" description="Helical" evidence="1">
    <location>
        <begin position="7"/>
        <end position="40"/>
    </location>
</feature>